<dbReference type="SUPFAM" id="SSF53623">
    <property type="entry name" value="MurD-like peptide ligases, catalytic domain"/>
    <property type="match status" value="1"/>
</dbReference>
<reference evidence="3" key="1">
    <citation type="submission" date="2020-05" db="EMBL/GenBank/DDBJ databases">
        <authorList>
            <person name="Chiriac C."/>
            <person name="Salcher M."/>
            <person name="Ghai R."/>
            <person name="Kavagutti S V."/>
        </authorList>
    </citation>
    <scope>NUCLEOTIDE SEQUENCE</scope>
</reference>
<dbReference type="EMBL" id="CAEZWM010000018">
    <property type="protein sequence ID" value="CAB4648762.1"/>
    <property type="molecule type" value="Genomic_DNA"/>
</dbReference>
<organism evidence="3">
    <name type="scientific">freshwater metagenome</name>
    <dbReference type="NCBI Taxonomy" id="449393"/>
    <lineage>
        <taxon>unclassified sequences</taxon>
        <taxon>metagenomes</taxon>
        <taxon>ecological metagenomes</taxon>
    </lineage>
</organism>
<feature type="domain" description="Lipid II isoglutaminyl synthase (glutamine-hydrolyzing) subunit MurT C-terminal" evidence="2">
    <location>
        <begin position="300"/>
        <end position="398"/>
    </location>
</feature>
<sequence length="407" mass="43965">MSRARSQAAITVGRLAGWASRITGRGAGTQVGGRIMLAIDPGLLTKLGSQDRVICVSATNGKTTTTRLIADILRAAEIDVVTNHTGANMASGVTGALAAPHKPSVAVLEVDERWLTHVVDPLSPELLVFGNLSRDQLDRSGEVNAIVKRWRTITEADPTRHVIANSSDPHVVYASLPARVTWVALGIPWIHDATTCPQCSELLTWSDEGFKCSACTFCEPKADYRLDGEYFIAGERRIHLDLSIPGTWNLMNAALAATVAEAHFEIPAEVAIKAMSTVEVVSGRFSKHRLDDGREARVILAKNPAGWTEVLNWLNGRDAGVVVAVNAHIADGRDTSWLYDVNFEALQGLSVVASGERALDVAVRLRYAGVECIVETDPLKAALAAGGKEVDIIASYTQFTHLTKRFW</sequence>
<dbReference type="InterPro" id="IPR013221">
    <property type="entry name" value="Mur_ligase_cen"/>
</dbReference>
<evidence type="ECO:0000313" key="3">
    <source>
        <dbReference type="EMBL" id="CAB4648762.1"/>
    </source>
</evidence>
<name>A0A6J6KGV7_9ZZZZ</name>
<gene>
    <name evidence="3" type="ORF">UFOPK2242_00270</name>
</gene>
<dbReference type="InterPro" id="IPR043703">
    <property type="entry name" value="Lipid_II_synth_MurT"/>
</dbReference>
<evidence type="ECO:0000259" key="2">
    <source>
        <dbReference type="Pfam" id="PF08353"/>
    </source>
</evidence>
<protein>
    <submittedName>
        <fullName evidence="3">Unannotated protein</fullName>
    </submittedName>
</protein>
<accession>A0A6J6KGV7</accession>
<dbReference type="AlphaFoldDB" id="A0A6J6KGV7"/>
<dbReference type="HAMAP" id="MF_02214">
    <property type="entry name" value="Lipid_II_synth_MurT"/>
    <property type="match status" value="1"/>
</dbReference>
<proteinExistence type="inferred from homology"/>
<dbReference type="InterPro" id="IPR036565">
    <property type="entry name" value="Mur-like_cat_sf"/>
</dbReference>
<dbReference type="PANTHER" id="PTHR23135">
    <property type="entry name" value="MUR LIGASE FAMILY MEMBER"/>
    <property type="match status" value="1"/>
</dbReference>
<evidence type="ECO:0000259" key="1">
    <source>
        <dbReference type="Pfam" id="PF08245"/>
    </source>
</evidence>
<dbReference type="GO" id="GO:0009252">
    <property type="term" value="P:peptidoglycan biosynthetic process"/>
    <property type="evidence" value="ECO:0007669"/>
    <property type="project" value="InterPro"/>
</dbReference>
<dbReference type="Pfam" id="PF08245">
    <property type="entry name" value="Mur_ligase_M"/>
    <property type="match status" value="1"/>
</dbReference>
<feature type="domain" description="Mur ligase central" evidence="1">
    <location>
        <begin position="59"/>
        <end position="259"/>
    </location>
</feature>
<dbReference type="Gene3D" id="3.40.1190.10">
    <property type="entry name" value="Mur-like, catalytic domain"/>
    <property type="match status" value="1"/>
</dbReference>
<dbReference type="GO" id="GO:0016881">
    <property type="term" value="F:acid-amino acid ligase activity"/>
    <property type="evidence" value="ECO:0007669"/>
    <property type="project" value="InterPro"/>
</dbReference>
<dbReference type="PANTHER" id="PTHR23135:SF7">
    <property type="entry name" value="LIPID II ISOGLUTAMINYL SYNTHASE (GLUTAMINE-HYDROLYZING) SUBUNIT MURT"/>
    <property type="match status" value="1"/>
</dbReference>
<dbReference type="GO" id="GO:0005524">
    <property type="term" value="F:ATP binding"/>
    <property type="evidence" value="ECO:0007669"/>
    <property type="project" value="InterPro"/>
</dbReference>
<dbReference type="InterPro" id="IPR013564">
    <property type="entry name" value="MurT_C"/>
</dbReference>
<dbReference type="Pfam" id="PF08353">
    <property type="entry name" value="MurT_C"/>
    <property type="match status" value="1"/>
</dbReference>